<organism evidence="1 2">
    <name type="scientific">Macrosiphum euphorbiae</name>
    <name type="common">potato aphid</name>
    <dbReference type="NCBI Taxonomy" id="13131"/>
    <lineage>
        <taxon>Eukaryota</taxon>
        <taxon>Metazoa</taxon>
        <taxon>Ecdysozoa</taxon>
        <taxon>Arthropoda</taxon>
        <taxon>Hexapoda</taxon>
        <taxon>Insecta</taxon>
        <taxon>Pterygota</taxon>
        <taxon>Neoptera</taxon>
        <taxon>Paraneoptera</taxon>
        <taxon>Hemiptera</taxon>
        <taxon>Sternorrhyncha</taxon>
        <taxon>Aphidomorpha</taxon>
        <taxon>Aphidoidea</taxon>
        <taxon>Aphididae</taxon>
        <taxon>Macrosiphini</taxon>
        <taxon>Macrosiphum</taxon>
    </lineage>
</organism>
<dbReference type="Proteomes" id="UP001160148">
    <property type="component" value="Unassembled WGS sequence"/>
</dbReference>
<reference evidence="1 2" key="1">
    <citation type="submission" date="2023-01" db="EMBL/GenBank/DDBJ databases">
        <authorList>
            <person name="Whitehead M."/>
        </authorList>
    </citation>
    <scope>NUCLEOTIDE SEQUENCE [LARGE SCALE GENOMIC DNA]</scope>
</reference>
<keyword evidence="2" id="KW-1185">Reference proteome</keyword>
<proteinExistence type="predicted"/>
<sequence length="149" mass="17307">MDSLNHQITKSPNHQTKIRTTIAKLTKSQGKFQKGKNQIFLLTHPIHQVIAGDDEDNVVDYIHRVLYPKILLNIFRISYFQPPRVPPIYIKNIKNFSALNNTPLQLTGSNGISGKPSLSFPIIRPRRRSNYNAIHFRSRLDVYKRQILY</sequence>
<evidence type="ECO:0000313" key="1">
    <source>
        <dbReference type="EMBL" id="CAI6350195.1"/>
    </source>
</evidence>
<gene>
    <name evidence="1" type="ORF">MEUPH1_LOCUS6686</name>
</gene>
<evidence type="ECO:0000313" key="2">
    <source>
        <dbReference type="Proteomes" id="UP001160148"/>
    </source>
</evidence>
<comment type="caution">
    <text evidence="1">The sequence shown here is derived from an EMBL/GenBank/DDBJ whole genome shotgun (WGS) entry which is preliminary data.</text>
</comment>
<name>A0AAV0W2Y6_9HEMI</name>
<accession>A0AAV0W2Y6</accession>
<dbReference type="EMBL" id="CARXXK010000001">
    <property type="protein sequence ID" value="CAI6350195.1"/>
    <property type="molecule type" value="Genomic_DNA"/>
</dbReference>
<protein>
    <submittedName>
        <fullName evidence="1">Uncharacterized protein</fullName>
    </submittedName>
</protein>
<dbReference type="AlphaFoldDB" id="A0AAV0W2Y6"/>